<organism evidence="1 2">
    <name type="scientific">Mucor saturninus</name>
    <dbReference type="NCBI Taxonomy" id="64648"/>
    <lineage>
        <taxon>Eukaryota</taxon>
        <taxon>Fungi</taxon>
        <taxon>Fungi incertae sedis</taxon>
        <taxon>Mucoromycota</taxon>
        <taxon>Mucoromycotina</taxon>
        <taxon>Mucoromycetes</taxon>
        <taxon>Mucorales</taxon>
        <taxon>Mucorineae</taxon>
        <taxon>Mucoraceae</taxon>
        <taxon>Mucor</taxon>
    </lineage>
</organism>
<dbReference type="EMBL" id="JAEPRD010000179">
    <property type="protein sequence ID" value="KAG2195136.1"/>
    <property type="molecule type" value="Genomic_DNA"/>
</dbReference>
<reference evidence="1" key="1">
    <citation type="submission" date="2020-12" db="EMBL/GenBank/DDBJ databases">
        <title>Metabolic potential, ecology and presence of endohyphal bacteria is reflected in genomic diversity of Mucoromycotina.</title>
        <authorList>
            <person name="Muszewska A."/>
            <person name="Okrasinska A."/>
            <person name="Steczkiewicz K."/>
            <person name="Drgas O."/>
            <person name="Orlowska M."/>
            <person name="Perlinska-Lenart U."/>
            <person name="Aleksandrzak-Piekarczyk T."/>
            <person name="Szatraj K."/>
            <person name="Zielenkiewicz U."/>
            <person name="Pilsyk S."/>
            <person name="Malc E."/>
            <person name="Mieczkowski P."/>
            <person name="Kruszewska J.S."/>
            <person name="Biernat P."/>
            <person name="Pawlowska J."/>
        </authorList>
    </citation>
    <scope>NUCLEOTIDE SEQUENCE</scope>
    <source>
        <strain evidence="1">WA0000017839</strain>
    </source>
</reference>
<proteinExistence type="predicted"/>
<dbReference type="AlphaFoldDB" id="A0A8H7QP52"/>
<sequence length="261" mass="29440">MKNTPPITDENVTTRSYSQVIAHPRKSMDRPQDKIDKNAWIIDKLGMEPFALTYSNRNGVTIEYNALCHRSNLENMIGENVECKSLLPEKRKYKSDIIDTIICPNLAPLIHRSPYRNMLMKLHHSNLNDDVAVLLNTDWIHVPHIKFACAQVLAGAILLNTISGEAILLNTIEVYGRTENVDIHRGISTPEDSTLPSSSSPYPNVWSCVKSTRDSRKLIIGTQSCSALVTSSLRLDCERDPDVDTFMPAISPHNYYCILYI</sequence>
<evidence type="ECO:0000313" key="1">
    <source>
        <dbReference type="EMBL" id="KAG2195136.1"/>
    </source>
</evidence>
<protein>
    <submittedName>
        <fullName evidence="1">Uncharacterized protein</fullName>
    </submittedName>
</protein>
<accession>A0A8H7QP52</accession>
<evidence type="ECO:0000313" key="2">
    <source>
        <dbReference type="Proteomes" id="UP000603453"/>
    </source>
</evidence>
<dbReference type="Proteomes" id="UP000603453">
    <property type="component" value="Unassembled WGS sequence"/>
</dbReference>
<gene>
    <name evidence="1" type="ORF">INT47_007000</name>
</gene>
<comment type="caution">
    <text evidence="1">The sequence shown here is derived from an EMBL/GenBank/DDBJ whole genome shotgun (WGS) entry which is preliminary data.</text>
</comment>
<name>A0A8H7QP52_9FUNG</name>
<keyword evidence="2" id="KW-1185">Reference proteome</keyword>
<dbReference type="OrthoDB" id="2280373at2759"/>